<evidence type="ECO:0000256" key="6">
    <source>
        <dbReference type="ARBA" id="ARBA00022989"/>
    </source>
</evidence>
<comment type="subcellular location">
    <subcellularLocation>
        <location evidence="8">Cell membrane</location>
        <topology evidence="8">Multi-pass membrane protein</topology>
    </subcellularLocation>
    <subcellularLocation>
        <location evidence="1">Endomembrane system</location>
        <topology evidence="1">Multi-pass membrane protein</topology>
    </subcellularLocation>
</comment>
<dbReference type="InterPro" id="IPR050133">
    <property type="entry name" value="NqrDE/RnfAE_oxidrdctase"/>
</dbReference>
<comment type="caution">
    <text evidence="9">The sequence shown here is derived from an EMBL/GenBank/DDBJ whole genome shotgun (WGS) entry which is preliminary data.</text>
</comment>
<evidence type="ECO:0000313" key="10">
    <source>
        <dbReference type="Proteomes" id="UP000016649"/>
    </source>
</evidence>
<dbReference type="RefSeq" id="WP_021688049.1">
    <property type="nucleotide sequence ID" value="NZ_KI260571.1"/>
</dbReference>
<dbReference type="InterPro" id="IPR011293">
    <property type="entry name" value="Ion_transpt_RnfA/RsxA"/>
</dbReference>
<feature type="transmembrane region" description="Helical" evidence="8">
    <location>
        <begin position="15"/>
        <end position="33"/>
    </location>
</feature>
<evidence type="ECO:0000256" key="8">
    <source>
        <dbReference type="HAMAP-Rule" id="MF_00459"/>
    </source>
</evidence>
<evidence type="ECO:0000256" key="3">
    <source>
        <dbReference type="ARBA" id="ARBA00022692"/>
    </source>
</evidence>
<evidence type="ECO:0000256" key="1">
    <source>
        <dbReference type="ARBA" id="ARBA00004127"/>
    </source>
</evidence>
<dbReference type="PANTHER" id="PTHR30335">
    <property type="entry name" value="INTEGRAL MEMBRANE PROTEIN OF SOXR-REDUCING COMPLEX"/>
    <property type="match status" value="1"/>
</dbReference>
<sequence>MTDLELGKIFLKSMLIDNVVFIQFLALCPFIGMTADTGKAIGMGGATSFVMILATAVTYPLYTYLLNPLGLGFLQTLIFILVIAALVQLVEFYLKKSAPALYSSMGVYLALITTNCAILAVTLNTISKSYGFLQSLVYAAGSAAGFFLALVMMAGVRERMKTSDIPAFMKGTPVLFVTAGLLSLAFGGFAGLIK</sequence>
<feature type="transmembrane region" description="Helical" evidence="8">
    <location>
        <begin position="174"/>
        <end position="193"/>
    </location>
</feature>
<dbReference type="Proteomes" id="UP000016649">
    <property type="component" value="Unassembled WGS sequence"/>
</dbReference>
<comment type="subunit">
    <text evidence="8">The complex is composed of six subunits: RnfA, RnfB, RnfC, RnfD, RnfE and RnfG.</text>
</comment>
<keyword evidence="4 8" id="KW-1278">Translocase</keyword>
<keyword evidence="2 8" id="KW-0813">Transport</keyword>
<dbReference type="PIRSF" id="PIRSF006102">
    <property type="entry name" value="NQR_DE"/>
    <property type="match status" value="1"/>
</dbReference>
<evidence type="ECO:0000256" key="5">
    <source>
        <dbReference type="ARBA" id="ARBA00022982"/>
    </source>
</evidence>
<reference evidence="9 10" key="1">
    <citation type="submission" date="2013-08" db="EMBL/GenBank/DDBJ databases">
        <authorList>
            <person name="Weinstock G."/>
            <person name="Sodergren E."/>
            <person name="Wylie T."/>
            <person name="Fulton L."/>
            <person name="Fulton R."/>
            <person name="Fronick C."/>
            <person name="O'Laughlin M."/>
            <person name="Godfrey J."/>
            <person name="Miner T."/>
            <person name="Herter B."/>
            <person name="Appelbaum E."/>
            <person name="Cordes M."/>
            <person name="Lek S."/>
            <person name="Wollam A."/>
            <person name="Pepin K.H."/>
            <person name="Palsikar V.B."/>
            <person name="Mitreva M."/>
            <person name="Wilson R.K."/>
        </authorList>
    </citation>
    <scope>NUCLEOTIDE SEQUENCE [LARGE SCALE GENOMIC DNA]</scope>
    <source>
        <strain evidence="9 10">ATCC 700332</strain>
    </source>
</reference>
<feature type="transmembrane region" description="Helical" evidence="8">
    <location>
        <begin position="40"/>
        <end position="61"/>
    </location>
</feature>
<keyword evidence="3 8" id="KW-0812">Transmembrane</keyword>
<proteinExistence type="inferred from homology"/>
<dbReference type="Pfam" id="PF02508">
    <property type="entry name" value="Rnf-Nqr"/>
    <property type="match status" value="1"/>
</dbReference>
<dbReference type="PANTHER" id="PTHR30335:SF0">
    <property type="entry name" value="ION-TRANSLOCATING OXIDOREDUCTASE COMPLEX SUBUNIT A"/>
    <property type="match status" value="1"/>
</dbReference>
<dbReference type="HAMAP" id="MF_00459">
    <property type="entry name" value="RsxA_RnfA"/>
    <property type="match status" value="1"/>
</dbReference>
<keyword evidence="10" id="KW-1185">Reference proteome</keyword>
<protein>
    <recommendedName>
        <fullName evidence="8">Ion-translocating oxidoreductase complex subunit A</fullName>
        <ecNumber evidence="8">7.-.-.-</ecNumber>
    </recommendedName>
    <alternativeName>
        <fullName evidence="8">Rnf electron transport complex subunit A</fullName>
    </alternativeName>
</protein>
<organism evidence="9 10">
    <name type="scientific">Treponema lecithinolyticum ATCC 700332</name>
    <dbReference type="NCBI Taxonomy" id="1321815"/>
    <lineage>
        <taxon>Bacteria</taxon>
        <taxon>Pseudomonadati</taxon>
        <taxon>Spirochaetota</taxon>
        <taxon>Spirochaetia</taxon>
        <taxon>Spirochaetales</taxon>
        <taxon>Treponemataceae</taxon>
        <taxon>Treponema</taxon>
    </lineage>
</organism>
<gene>
    <name evidence="8" type="primary">rnfA</name>
    <name evidence="9" type="ORF">HMPREF9193_01834</name>
</gene>
<evidence type="ECO:0000313" key="9">
    <source>
        <dbReference type="EMBL" id="ERJ91827.1"/>
    </source>
</evidence>
<keyword evidence="6 8" id="KW-1133">Transmembrane helix</keyword>
<comment type="similarity">
    <text evidence="8">Belongs to the NqrDE/RnfAE family.</text>
</comment>
<dbReference type="NCBIfam" id="TIGR01943">
    <property type="entry name" value="rnfA"/>
    <property type="match status" value="1"/>
</dbReference>
<evidence type="ECO:0000256" key="7">
    <source>
        <dbReference type="ARBA" id="ARBA00023136"/>
    </source>
</evidence>
<dbReference type="EC" id="7.-.-.-" evidence="8"/>
<feature type="transmembrane region" description="Helical" evidence="8">
    <location>
        <begin position="106"/>
        <end position="126"/>
    </location>
</feature>
<keyword evidence="8" id="KW-1003">Cell membrane</keyword>
<feature type="transmembrane region" description="Helical" evidence="8">
    <location>
        <begin position="73"/>
        <end position="94"/>
    </location>
</feature>
<keyword evidence="7 8" id="KW-0472">Membrane</keyword>
<name>A0ABN0NWS0_TRELE</name>
<evidence type="ECO:0000256" key="4">
    <source>
        <dbReference type="ARBA" id="ARBA00022967"/>
    </source>
</evidence>
<feature type="transmembrane region" description="Helical" evidence="8">
    <location>
        <begin position="132"/>
        <end position="153"/>
    </location>
</feature>
<comment type="function">
    <text evidence="8">Part of a membrane-bound complex that couples electron transfer with translocation of ions across the membrane.</text>
</comment>
<dbReference type="InterPro" id="IPR003667">
    <property type="entry name" value="NqrDE/RnfAE"/>
</dbReference>
<dbReference type="EMBL" id="AWVH01000040">
    <property type="protein sequence ID" value="ERJ91827.1"/>
    <property type="molecule type" value="Genomic_DNA"/>
</dbReference>
<keyword evidence="5 8" id="KW-0249">Electron transport</keyword>
<evidence type="ECO:0000256" key="2">
    <source>
        <dbReference type="ARBA" id="ARBA00022448"/>
    </source>
</evidence>
<accession>A0ABN0NWS0</accession>